<name>A0A8J3CGG6_9BURK</name>
<dbReference type="InterPro" id="IPR038375">
    <property type="entry name" value="NDUFAF7_sf"/>
</dbReference>
<evidence type="ECO:0000313" key="4">
    <source>
        <dbReference type="Proteomes" id="UP000614287"/>
    </source>
</evidence>
<reference evidence="3" key="2">
    <citation type="submission" date="2020-09" db="EMBL/GenBank/DDBJ databases">
        <authorList>
            <person name="Sun Q."/>
            <person name="Kim S."/>
        </authorList>
    </citation>
    <scope>NUCLEOTIDE SEQUENCE</scope>
    <source>
        <strain evidence="3">KCTC 32501</strain>
    </source>
</reference>
<organism evidence="3 4">
    <name type="scientific">Formosimonas limnophila</name>
    <dbReference type="NCBI Taxonomy" id="1384487"/>
    <lineage>
        <taxon>Bacteria</taxon>
        <taxon>Pseudomonadati</taxon>
        <taxon>Pseudomonadota</taxon>
        <taxon>Betaproteobacteria</taxon>
        <taxon>Burkholderiales</taxon>
        <taxon>Burkholderiaceae</taxon>
        <taxon>Formosimonas</taxon>
    </lineage>
</organism>
<comment type="caution">
    <text evidence="3">The sequence shown here is derived from an EMBL/GenBank/DDBJ whole genome shotgun (WGS) entry which is preliminary data.</text>
</comment>
<dbReference type="GO" id="GO:0035243">
    <property type="term" value="F:protein-arginine omega-N symmetric methyltransferase activity"/>
    <property type="evidence" value="ECO:0007669"/>
    <property type="project" value="TreeGrafter"/>
</dbReference>
<dbReference type="InterPro" id="IPR003788">
    <property type="entry name" value="NDUFAF7"/>
</dbReference>
<protein>
    <submittedName>
        <fullName evidence="3">SAM-dependent methyltransferase</fullName>
    </submittedName>
</protein>
<keyword evidence="4" id="KW-1185">Reference proteome</keyword>
<dbReference type="PANTHER" id="PTHR12049:SF7">
    <property type="entry name" value="PROTEIN ARGININE METHYLTRANSFERASE NDUFAF7, MITOCHONDRIAL"/>
    <property type="match status" value="1"/>
</dbReference>
<dbReference type="RefSeq" id="WP_189492087.1">
    <property type="nucleotide sequence ID" value="NZ_BMZG01000004.1"/>
</dbReference>
<dbReference type="EMBL" id="BMZG01000004">
    <property type="protein sequence ID" value="GHA70039.1"/>
    <property type="molecule type" value="Genomic_DNA"/>
</dbReference>
<evidence type="ECO:0000256" key="2">
    <source>
        <dbReference type="ARBA" id="ARBA00022679"/>
    </source>
</evidence>
<dbReference type="Pfam" id="PF02636">
    <property type="entry name" value="Methyltransf_28"/>
    <property type="match status" value="1"/>
</dbReference>
<dbReference type="Gene3D" id="3.40.50.12710">
    <property type="match status" value="1"/>
</dbReference>
<accession>A0A8J3CGG6</accession>
<dbReference type="InterPro" id="IPR029063">
    <property type="entry name" value="SAM-dependent_MTases_sf"/>
</dbReference>
<keyword evidence="2" id="KW-0808">Transferase</keyword>
<dbReference type="PANTHER" id="PTHR12049">
    <property type="entry name" value="PROTEIN ARGININE METHYLTRANSFERASE NDUFAF7, MITOCHONDRIAL"/>
    <property type="match status" value="1"/>
</dbReference>
<gene>
    <name evidence="3" type="ORF">GCM10009007_08340</name>
</gene>
<evidence type="ECO:0000313" key="3">
    <source>
        <dbReference type="EMBL" id="GHA70039.1"/>
    </source>
</evidence>
<dbReference type="AlphaFoldDB" id="A0A8J3CGG6"/>
<dbReference type="GO" id="GO:0032259">
    <property type="term" value="P:methylation"/>
    <property type="evidence" value="ECO:0007669"/>
    <property type="project" value="UniProtKB-KW"/>
</dbReference>
<proteinExistence type="predicted"/>
<keyword evidence="1 3" id="KW-0489">Methyltransferase</keyword>
<reference evidence="3" key="1">
    <citation type="journal article" date="2014" name="Int. J. Syst. Evol. Microbiol.">
        <title>Complete genome sequence of Corynebacterium casei LMG S-19264T (=DSM 44701T), isolated from a smear-ripened cheese.</title>
        <authorList>
            <consortium name="US DOE Joint Genome Institute (JGI-PGF)"/>
            <person name="Walter F."/>
            <person name="Albersmeier A."/>
            <person name="Kalinowski J."/>
            <person name="Ruckert C."/>
        </authorList>
    </citation>
    <scope>NUCLEOTIDE SEQUENCE</scope>
    <source>
        <strain evidence="3">KCTC 32501</strain>
    </source>
</reference>
<dbReference type="Proteomes" id="UP000614287">
    <property type="component" value="Unassembled WGS sequence"/>
</dbReference>
<evidence type="ECO:0000256" key="1">
    <source>
        <dbReference type="ARBA" id="ARBA00022603"/>
    </source>
</evidence>
<dbReference type="SUPFAM" id="SSF53335">
    <property type="entry name" value="S-adenosyl-L-methionine-dependent methyltransferases"/>
    <property type="match status" value="1"/>
</dbReference>
<sequence length="388" mass="42781">MSASLPTPSAAQISRSADLVQHIIQLINAHQGWLPFDEYMNAALYTPRLGYYSNDGSPFSEFGVKGDFITAPLLSPLFGACVAEQALEVFERIGSNQMLEIGAGTGQLAADVLTHLAKSGVKAQYYILELSATLRAQQQATLADVGFHNIIWLDALPVDFEGLIVGNEVLDAMPVKLVGMKLGDWFERGVVHENGQLKYADRSTTERLPTSDSWQAALRESGATYLSETQHQQAAFIKSLALCLKRGVVLMIDYGFPAKELYHPQRNTGTLMCHIQHVAHDDALYYPGVQDITAHVNFSALKEAGCLEHLFAVGYTNQANFLINTGLLNLLSQIEPEQQRIHANRVSKLLSEAEMGELFKVMAWQKGLGWDENDALLGFERGDRIDSL</sequence>